<comment type="caution">
    <text evidence="2">The sequence shown here is derived from an EMBL/GenBank/DDBJ whole genome shotgun (WGS) entry which is preliminary data.</text>
</comment>
<dbReference type="Proteomes" id="UP000003379">
    <property type="component" value="Unassembled WGS sequence"/>
</dbReference>
<proteinExistence type="predicted"/>
<dbReference type="PANTHER" id="PTHR43861:SF6">
    <property type="entry name" value="METHYLTRANSFERASE TYPE 11"/>
    <property type="match status" value="1"/>
</dbReference>
<dbReference type="Gene3D" id="3.40.50.720">
    <property type="entry name" value="NAD(P)-binding Rossmann-like Domain"/>
    <property type="match status" value="1"/>
</dbReference>
<dbReference type="Gene3D" id="3.40.50.150">
    <property type="entry name" value="Vaccinia Virus protein VP39"/>
    <property type="match status" value="1"/>
</dbReference>
<protein>
    <recommendedName>
        <fullName evidence="1">C-methyltransferase domain-containing protein</fullName>
    </recommendedName>
</protein>
<reference evidence="2 3" key="1">
    <citation type="submission" date="2011-08" db="EMBL/GenBank/DDBJ databases">
        <title>The Genome Sequence of Eubacteriaceae bacterium CM5.</title>
        <authorList>
            <consortium name="The Broad Institute Genome Sequencing Platform"/>
            <person name="Earl A."/>
            <person name="Ward D."/>
            <person name="Feldgarden M."/>
            <person name="Gevers D."/>
            <person name="Sizova M."/>
            <person name="Hazen A."/>
            <person name="Epstein S."/>
            <person name="Young S.K."/>
            <person name="Zeng Q."/>
            <person name="Gargeya S."/>
            <person name="Fitzgerald M."/>
            <person name="Haas B."/>
            <person name="Abouelleil A."/>
            <person name="Alvarado L."/>
            <person name="Arachchi H.M."/>
            <person name="Berlin A."/>
            <person name="Brown A."/>
            <person name="Chapman S.B."/>
            <person name="Chen Z."/>
            <person name="Dunbar C."/>
            <person name="Freedman E."/>
            <person name="Gearin G."/>
            <person name="Gellesch M."/>
            <person name="Goldberg J."/>
            <person name="Griggs A."/>
            <person name="Gujja S."/>
            <person name="Heiman D."/>
            <person name="Howarth C."/>
            <person name="Larson L."/>
            <person name="Lui A."/>
            <person name="MacDonald P.J.P."/>
            <person name="Montmayeur A."/>
            <person name="Murphy C."/>
            <person name="Neiman D."/>
            <person name="Pearson M."/>
            <person name="Priest M."/>
            <person name="Roberts A."/>
            <person name="Saif S."/>
            <person name="Shea T."/>
            <person name="Shenoy N."/>
            <person name="Sisk P."/>
            <person name="Stolte C."/>
            <person name="Sykes S."/>
            <person name="Wortman J."/>
            <person name="Nusbaum C."/>
            <person name="Birren B."/>
        </authorList>
    </citation>
    <scope>NUCLEOTIDE SEQUENCE [LARGE SCALE GENOMIC DNA]</scope>
    <source>
        <strain evidence="2 3">CM5</strain>
    </source>
</reference>
<gene>
    <name evidence="2" type="ORF">HMPREF9628_01105</name>
</gene>
<dbReference type="RefSeq" id="WP_009529141.1">
    <property type="nucleotide sequence ID" value="NZ_JH414603.1"/>
</dbReference>
<dbReference type="HOGENOM" id="CLU_053848_0_0_9"/>
<evidence type="ECO:0000313" key="2">
    <source>
        <dbReference type="EMBL" id="EHL19932.1"/>
    </source>
</evidence>
<dbReference type="InterPro" id="IPR013691">
    <property type="entry name" value="MeTrfase_14"/>
</dbReference>
<dbReference type="Pfam" id="PF13489">
    <property type="entry name" value="Methyltransf_23"/>
    <property type="match status" value="1"/>
</dbReference>
<sequence>MLLNRKCPVCRNDTGGYLKKIEFILPEDYHLPSEYNVVVCDKCGFVFADTIASLEDYDRYYVSFNNYVPDNKNSEDMVHNITFNYFYKILKKYDNSKKNYIDLGAGDGSFAIRINDSNIGFKSISGLDPSYNCKKRLIKHNIGYINGSIYNLGNIERKFEVISVFSVLEHLLNPLEAIREIDKILNQDRGQIMINVPDCSFMEDNDTPLANNFNQEHINYFSLQSLDNLFKNINMKRVFSETLFIEYENNKSKEALLLALYEKDNTTEKDFVKDVKTVESIKNYLKKQDNFFLDINKKIQNFVNENIEVLVWGGGAYTFNLLSNTDLKKCNIKYFVDNNKNKIGTNIQGIEIVSPNSIIKTNYPIIISSMLNSQKILEQINEIKLENEIIIL</sequence>
<dbReference type="InterPro" id="IPR029063">
    <property type="entry name" value="SAM-dependent_MTases_sf"/>
</dbReference>
<evidence type="ECO:0000259" key="1">
    <source>
        <dbReference type="Pfam" id="PF08484"/>
    </source>
</evidence>
<feature type="domain" description="C-methyltransferase" evidence="1">
    <location>
        <begin position="272"/>
        <end position="364"/>
    </location>
</feature>
<evidence type="ECO:0000313" key="3">
    <source>
        <dbReference type="Proteomes" id="UP000003379"/>
    </source>
</evidence>
<organism evidence="2 3">
    <name type="scientific">Peptoanaerobacter stomatis</name>
    <dbReference type="NCBI Taxonomy" id="796937"/>
    <lineage>
        <taxon>Bacteria</taxon>
        <taxon>Bacillati</taxon>
        <taxon>Bacillota</taxon>
        <taxon>Clostridia</taxon>
        <taxon>Peptostreptococcales</taxon>
        <taxon>Filifactoraceae</taxon>
        <taxon>Peptoanaerobacter</taxon>
    </lineage>
</organism>
<dbReference type="Pfam" id="PF08484">
    <property type="entry name" value="Methyltransf_14"/>
    <property type="match status" value="1"/>
</dbReference>
<dbReference type="AlphaFoldDB" id="G9XAT8"/>
<dbReference type="SUPFAM" id="SSF53335">
    <property type="entry name" value="S-adenosyl-L-methionine-dependent methyltransferases"/>
    <property type="match status" value="1"/>
</dbReference>
<dbReference type="PANTHER" id="PTHR43861">
    <property type="entry name" value="TRANS-ACONITATE 2-METHYLTRANSFERASE-RELATED"/>
    <property type="match status" value="1"/>
</dbReference>
<dbReference type="EMBL" id="AFZG01000013">
    <property type="protein sequence ID" value="EHL19932.1"/>
    <property type="molecule type" value="Genomic_DNA"/>
</dbReference>
<accession>G9XAT8</accession>
<name>G9XAT8_9FIRM</name>